<dbReference type="Proteomes" id="UP001172102">
    <property type="component" value="Unassembled WGS sequence"/>
</dbReference>
<dbReference type="GO" id="GO:0006508">
    <property type="term" value="P:proteolysis"/>
    <property type="evidence" value="ECO:0007669"/>
    <property type="project" value="UniProtKB-KW"/>
</dbReference>
<dbReference type="EMBL" id="JAUKUA010000007">
    <property type="protein sequence ID" value="KAK0704587.1"/>
    <property type="molecule type" value="Genomic_DNA"/>
</dbReference>
<dbReference type="Gene3D" id="3.40.50.200">
    <property type="entry name" value="Peptidase S8/S53 domain"/>
    <property type="match status" value="1"/>
</dbReference>
<dbReference type="InterPro" id="IPR036852">
    <property type="entry name" value="Peptidase_S8/S53_dom_sf"/>
</dbReference>
<accession>A0AA40DKX9</accession>
<gene>
    <name evidence="5" type="ORF">B0H67DRAFT_649017</name>
</gene>
<proteinExistence type="predicted"/>
<keyword evidence="6" id="KW-1185">Reference proteome</keyword>
<evidence type="ECO:0000313" key="6">
    <source>
        <dbReference type="Proteomes" id="UP001172102"/>
    </source>
</evidence>
<evidence type="ECO:0008006" key="7">
    <source>
        <dbReference type="Google" id="ProtNLM"/>
    </source>
</evidence>
<dbReference type="InterPro" id="IPR023828">
    <property type="entry name" value="Peptidase_S8_Ser-AS"/>
</dbReference>
<feature type="region of interest" description="Disordered" evidence="4">
    <location>
        <begin position="1"/>
        <end position="30"/>
    </location>
</feature>
<evidence type="ECO:0000313" key="5">
    <source>
        <dbReference type="EMBL" id="KAK0704587.1"/>
    </source>
</evidence>
<name>A0AA40DKX9_9PEZI</name>
<dbReference type="PROSITE" id="PS00138">
    <property type="entry name" value="SUBTILASE_SER"/>
    <property type="match status" value="1"/>
</dbReference>
<keyword evidence="1" id="KW-0645">Protease</keyword>
<evidence type="ECO:0000256" key="2">
    <source>
        <dbReference type="ARBA" id="ARBA00022801"/>
    </source>
</evidence>
<evidence type="ECO:0000256" key="1">
    <source>
        <dbReference type="ARBA" id="ARBA00022670"/>
    </source>
</evidence>
<organism evidence="5 6">
    <name type="scientific">Lasiosphaeris hirsuta</name>
    <dbReference type="NCBI Taxonomy" id="260670"/>
    <lineage>
        <taxon>Eukaryota</taxon>
        <taxon>Fungi</taxon>
        <taxon>Dikarya</taxon>
        <taxon>Ascomycota</taxon>
        <taxon>Pezizomycotina</taxon>
        <taxon>Sordariomycetes</taxon>
        <taxon>Sordariomycetidae</taxon>
        <taxon>Sordariales</taxon>
        <taxon>Lasiosphaeriaceae</taxon>
        <taxon>Lasiosphaeris</taxon>
    </lineage>
</organism>
<dbReference type="GO" id="GO:0004252">
    <property type="term" value="F:serine-type endopeptidase activity"/>
    <property type="evidence" value="ECO:0007669"/>
    <property type="project" value="InterPro"/>
</dbReference>
<sequence length="168" mass="17862">MTYPRSFPSSLTRNSSSLSSRSSSDSSPKPGVEDFSIISLSFAFASIDQSLEPIRLAILQAHAAGVTVFAAAGYTIRSRLVAFTARFVPTVGPGKRLCATGEAIEATWICETPGKKGHTAMVRRAGTSYATPVAAGVAAVVMDFCVGRPQGPGSQQRQQQQQQQRRLV</sequence>
<keyword evidence="3" id="KW-0720">Serine protease</keyword>
<evidence type="ECO:0000256" key="4">
    <source>
        <dbReference type="SAM" id="MobiDB-lite"/>
    </source>
</evidence>
<evidence type="ECO:0000256" key="3">
    <source>
        <dbReference type="ARBA" id="ARBA00022825"/>
    </source>
</evidence>
<keyword evidence="2" id="KW-0378">Hydrolase</keyword>
<dbReference type="SUPFAM" id="SSF52743">
    <property type="entry name" value="Subtilisin-like"/>
    <property type="match status" value="1"/>
</dbReference>
<dbReference type="AlphaFoldDB" id="A0AA40DKX9"/>
<comment type="caution">
    <text evidence="5">The sequence shown here is derived from an EMBL/GenBank/DDBJ whole genome shotgun (WGS) entry which is preliminary data.</text>
</comment>
<protein>
    <recommendedName>
        <fullName evidence="7">Peptidase S8/S53 domain-containing protein</fullName>
    </recommendedName>
</protein>
<reference evidence="5" key="1">
    <citation type="submission" date="2023-06" db="EMBL/GenBank/DDBJ databases">
        <title>Genome-scale phylogeny and comparative genomics of the fungal order Sordariales.</title>
        <authorList>
            <consortium name="Lawrence Berkeley National Laboratory"/>
            <person name="Hensen N."/>
            <person name="Bonometti L."/>
            <person name="Westerberg I."/>
            <person name="Brannstrom I.O."/>
            <person name="Guillou S."/>
            <person name="Cros-Aarteil S."/>
            <person name="Calhoun S."/>
            <person name="Haridas S."/>
            <person name="Kuo A."/>
            <person name="Mondo S."/>
            <person name="Pangilinan J."/>
            <person name="Riley R."/>
            <person name="Labutti K."/>
            <person name="Andreopoulos B."/>
            <person name="Lipzen A."/>
            <person name="Chen C."/>
            <person name="Yanf M."/>
            <person name="Daum C."/>
            <person name="Ng V."/>
            <person name="Clum A."/>
            <person name="Steindorff A."/>
            <person name="Ohm R."/>
            <person name="Martin F."/>
            <person name="Silar P."/>
            <person name="Natvig D."/>
            <person name="Lalanne C."/>
            <person name="Gautier V."/>
            <person name="Ament-Velasquez S.L."/>
            <person name="Kruys A."/>
            <person name="Hutchinson M.I."/>
            <person name="Powell A.J."/>
            <person name="Barry K."/>
            <person name="Miller A.N."/>
            <person name="Grigoriev I.V."/>
            <person name="Debuchy R."/>
            <person name="Gladieux P."/>
            <person name="Thoren M.H."/>
            <person name="Johannesson H."/>
        </authorList>
    </citation>
    <scope>NUCLEOTIDE SEQUENCE</scope>
    <source>
        <strain evidence="5">SMH4607-1</strain>
    </source>
</reference>
<feature type="compositionally biased region" description="Low complexity" evidence="4">
    <location>
        <begin position="1"/>
        <end position="27"/>
    </location>
</feature>